<dbReference type="CDD" id="cd02696">
    <property type="entry name" value="MurNAc-LAA"/>
    <property type="match status" value="1"/>
</dbReference>
<evidence type="ECO:0000313" key="4">
    <source>
        <dbReference type="Proteomes" id="UP000632377"/>
    </source>
</evidence>
<dbReference type="PANTHER" id="PTHR30404">
    <property type="entry name" value="N-ACETYLMURAMOYL-L-ALANINE AMIDASE"/>
    <property type="match status" value="1"/>
</dbReference>
<organism evidence="3 4">
    <name type="scientific">Clostridium rhizosphaerae</name>
    <dbReference type="NCBI Taxonomy" id="2803861"/>
    <lineage>
        <taxon>Bacteria</taxon>
        <taxon>Bacillati</taxon>
        <taxon>Bacillota</taxon>
        <taxon>Clostridia</taxon>
        <taxon>Eubacteriales</taxon>
        <taxon>Clostridiaceae</taxon>
        <taxon>Clostridium</taxon>
    </lineage>
</organism>
<evidence type="ECO:0000256" key="1">
    <source>
        <dbReference type="ARBA" id="ARBA00022801"/>
    </source>
</evidence>
<dbReference type="InterPro" id="IPR002508">
    <property type="entry name" value="MurNAc-LAA_cat"/>
</dbReference>
<reference evidence="3 4" key="1">
    <citation type="submission" date="2021-01" db="EMBL/GenBank/DDBJ databases">
        <title>Genome public.</title>
        <authorList>
            <person name="Liu C."/>
            <person name="Sun Q."/>
        </authorList>
    </citation>
    <scope>NUCLEOTIDE SEQUENCE [LARGE SCALE GENOMIC DNA]</scope>
    <source>
        <strain evidence="3 4">YIM B02515</strain>
    </source>
</reference>
<gene>
    <name evidence="3" type="ORF">JK636_11295</name>
</gene>
<dbReference type="RefSeq" id="WP_202749088.1">
    <property type="nucleotide sequence ID" value="NZ_JAESWC010000004.1"/>
</dbReference>
<protein>
    <submittedName>
        <fullName evidence="3">N-acetylmuramoyl-L-alanine amidase</fullName>
    </submittedName>
</protein>
<dbReference type="SUPFAM" id="SSF53187">
    <property type="entry name" value="Zn-dependent exopeptidases"/>
    <property type="match status" value="1"/>
</dbReference>
<dbReference type="Pfam" id="PF01520">
    <property type="entry name" value="Amidase_3"/>
    <property type="match status" value="1"/>
</dbReference>
<sequence>MVGKFKKISTVILIVFAYIILNFTSFVKADQLPAILTIDNPVNLSLQTGTIEINGYALSSNTIQSIDVYVDSKIVGQAIYGVERQDIQQKYAQYPNALNSGFRVNLNTRAYNDGIHEIKIVLNDKISSSIFGILKLDIKNQRTAIMGQTIASKDQMIKDLQQNNNIKDSTYIDSFVSIILDEASIEGVRADLAFAQMMKETNYLKFTGIVKEEQNNFAGLGATGGSVTGASFPDIRTGIRAVIQHLKCYASTSPIKLAIVDPRYGEWLRGKAPYVEWLGINENPNGVGWASDQNYGYDIVNRVNKIISIKVDKPTAKISSFSVPNEVFTDKSVSLSAVATAPHKVLYRYWLGNKDTGEWTIIKDYSESGTFSWTPTKPGRYQVVLHVKDQYSNEGYDDDRGIDLVVTSLAGKIIGTNVGQEFYTNKPAQLTTTATAPNKALYRYWLGNKDTGEWTIIKDYSESGTFSWTPTKPGRYQIVIHVKDQYSNKGYDDDRGININVLPSASITNIIVNSEAYTNTPIQLSAATTSPNKVLYRYWLGNKDTGEWTIIKDYSESRTFNWTPTKPGRYQIVLHVKDQYSNKGYDDDRGVDIVVALPTAKITGVNIGQEFYTNKSAQLITTASGPNKVLYRYWLGNMDTGEWTIIKDYSEIGTFNWTPTKPGRYQIVIHTKDQYSLKGYDDDREININVFPSASITGVNISPEVYTNKPIQLSSTAISPNKALYRYWLGNMDTGEWTIIKDYSEIGTFNWTPTKPGRYQIVIHVKDQYSNKGYDEDKGINIVVKQSKLIVIDPGHNYGGDDGAYGKYPDIIYSERDLNMQMALKLKGELEKLGYSIILTRDENDRSKEDAKTSLQKRANIANNANADLFISLHHDVNSSTSRTGISTHYSTYKPGIDTDGVNPNGNDPNGWYSDVNIDTTPSDAALKSRDLAIKLAAGLSSSLGYNNLNAHDHNLFVTVNTNMPAVLIEEGFLSNQAEAQRCADASEQQKKAQKIAQIINDYFSS</sequence>
<dbReference type="PANTHER" id="PTHR30404:SF0">
    <property type="entry name" value="N-ACETYLMURAMOYL-L-ALANINE AMIDASE AMIC"/>
    <property type="match status" value="1"/>
</dbReference>
<dbReference type="Pfam" id="PF01832">
    <property type="entry name" value="Glucosaminidase"/>
    <property type="match status" value="1"/>
</dbReference>
<dbReference type="Pfam" id="PF07495">
    <property type="entry name" value="Y_Y_Y"/>
    <property type="match status" value="5"/>
</dbReference>
<comment type="caution">
    <text evidence="3">The sequence shown here is derived from an EMBL/GenBank/DDBJ whole genome shotgun (WGS) entry which is preliminary data.</text>
</comment>
<evidence type="ECO:0000313" key="3">
    <source>
        <dbReference type="EMBL" id="MBL4936346.1"/>
    </source>
</evidence>
<dbReference type="Gene3D" id="3.40.630.40">
    <property type="entry name" value="Zn-dependent exopeptidases"/>
    <property type="match status" value="1"/>
</dbReference>
<dbReference type="SMART" id="SM00646">
    <property type="entry name" value="Ami_3"/>
    <property type="match status" value="1"/>
</dbReference>
<dbReference type="Proteomes" id="UP000632377">
    <property type="component" value="Unassembled WGS sequence"/>
</dbReference>
<name>A0ABS1TAF7_9CLOT</name>
<dbReference type="EMBL" id="JAESWC010000004">
    <property type="protein sequence ID" value="MBL4936346.1"/>
    <property type="molecule type" value="Genomic_DNA"/>
</dbReference>
<evidence type="ECO:0000259" key="2">
    <source>
        <dbReference type="SMART" id="SM00646"/>
    </source>
</evidence>
<dbReference type="InterPro" id="IPR011123">
    <property type="entry name" value="Y_Y_Y"/>
</dbReference>
<dbReference type="InterPro" id="IPR002901">
    <property type="entry name" value="MGlyc_endo_b_GlcNAc-like_dom"/>
</dbReference>
<dbReference type="InterPro" id="IPR050695">
    <property type="entry name" value="N-acetylmuramoyl_amidase_3"/>
</dbReference>
<keyword evidence="1" id="KW-0378">Hydrolase</keyword>
<feature type="domain" description="MurNAc-LAA" evidence="2">
    <location>
        <begin position="859"/>
        <end position="1001"/>
    </location>
</feature>
<proteinExistence type="predicted"/>
<keyword evidence="4" id="KW-1185">Reference proteome</keyword>
<accession>A0ABS1TAF7</accession>